<feature type="non-terminal residue" evidence="1">
    <location>
        <position position="38"/>
    </location>
</feature>
<dbReference type="EMBL" id="DAAWCV010000061">
    <property type="protein sequence ID" value="HAF7300890.1"/>
    <property type="molecule type" value="Genomic_DNA"/>
</dbReference>
<accession>A0A751ZQL0</accession>
<dbReference type="AlphaFoldDB" id="A0A751ZQL0"/>
<sequence length="38" mass="4298">MCPDNTHAKKQYLTPGNDIHYPGQTNHDACFIPVSVRQ</sequence>
<gene>
    <name evidence="1" type="ORF">GNC87_004770</name>
</gene>
<proteinExistence type="predicted"/>
<evidence type="ECO:0000313" key="1">
    <source>
        <dbReference type="EMBL" id="HAF7300890.1"/>
    </source>
</evidence>
<reference evidence="1" key="2">
    <citation type="submission" date="2018-07" db="EMBL/GenBank/DDBJ databases">
        <authorList>
            <consortium name="NCBI Pathogen Detection Project"/>
        </authorList>
    </citation>
    <scope>NUCLEOTIDE SEQUENCE</scope>
    <source>
        <strain evidence="1">N27384</strain>
    </source>
</reference>
<reference evidence="1" key="1">
    <citation type="journal article" date="2018" name="Genome Biol.">
        <title>SKESA: strategic k-mer extension for scrupulous assemblies.</title>
        <authorList>
            <person name="Souvorov A."/>
            <person name="Agarwala R."/>
            <person name="Lipman D.J."/>
        </authorList>
    </citation>
    <scope>NUCLEOTIDE SEQUENCE</scope>
    <source>
        <strain evidence="1">N27384</strain>
    </source>
</reference>
<protein>
    <submittedName>
        <fullName evidence="1">CaiF/GrlA family transcriptional regulator</fullName>
    </submittedName>
</protein>
<name>A0A751ZQL0_SALER</name>
<comment type="caution">
    <text evidence="1">The sequence shown here is derived from an EMBL/GenBank/DDBJ whole genome shotgun (WGS) entry which is preliminary data.</text>
</comment>
<organism evidence="1">
    <name type="scientific">Salmonella enterica</name>
    <name type="common">Salmonella choleraesuis</name>
    <dbReference type="NCBI Taxonomy" id="28901"/>
    <lineage>
        <taxon>Bacteria</taxon>
        <taxon>Pseudomonadati</taxon>
        <taxon>Pseudomonadota</taxon>
        <taxon>Gammaproteobacteria</taxon>
        <taxon>Enterobacterales</taxon>
        <taxon>Enterobacteriaceae</taxon>
        <taxon>Salmonella</taxon>
    </lineage>
</organism>